<accession>A0A6I1EGJ2</accession>
<name>A0A6I1EGJ2_9BURK</name>
<dbReference type="EMBL" id="WEHX01000261">
    <property type="protein sequence ID" value="KAB7649698.1"/>
    <property type="molecule type" value="Genomic_DNA"/>
</dbReference>
<comment type="caution">
    <text evidence="2">The sequence shown here is derived from an EMBL/GenBank/DDBJ whole genome shotgun (WGS) entry which is preliminary data.</text>
</comment>
<dbReference type="Proteomes" id="UP000430564">
    <property type="component" value="Unassembled WGS sequence"/>
</dbReference>
<dbReference type="GO" id="GO:0006629">
    <property type="term" value="P:lipid metabolic process"/>
    <property type="evidence" value="ECO:0007669"/>
    <property type="project" value="InterPro"/>
</dbReference>
<dbReference type="PROSITE" id="PS51704">
    <property type="entry name" value="GP_PDE"/>
    <property type="match status" value="1"/>
</dbReference>
<gene>
    <name evidence="2" type="ORF">GBM95_12085</name>
</gene>
<dbReference type="RefSeq" id="WP_193222714.1">
    <property type="nucleotide sequence ID" value="NZ_WEHX01000261.1"/>
</dbReference>
<dbReference type="InterPro" id="IPR030395">
    <property type="entry name" value="GP_PDE_dom"/>
</dbReference>
<evidence type="ECO:0000313" key="2">
    <source>
        <dbReference type="EMBL" id="KAB7649698.1"/>
    </source>
</evidence>
<reference evidence="2 3" key="1">
    <citation type="submission" date="2019-10" db="EMBL/GenBank/DDBJ databases">
        <title>Genome diversity of Sutterella seckii.</title>
        <authorList>
            <person name="Chaplin A.V."/>
            <person name="Sokolova S.R."/>
            <person name="Mosin K.A."/>
            <person name="Ivanova E.L."/>
            <person name="Kochetkova T.O."/>
            <person name="Goltsov A.Y."/>
            <person name="Trofimov D.Y."/>
            <person name="Efimov B.A."/>
        </authorList>
    </citation>
    <scope>NUCLEOTIDE SEQUENCE [LARGE SCALE GENOMIC DNA]</scope>
    <source>
        <strain evidence="2 3">ASD393</strain>
    </source>
</reference>
<feature type="non-terminal residue" evidence="2">
    <location>
        <position position="1"/>
    </location>
</feature>
<sequence>ANWIGDKNPAQLKFDFALWTAKAVRQLIYREFGRQLDLSTVRRYLRSWGMTPQRPKKKAIQQDDAAVQRWLETDYPAIAERAKKEKATIFWEDETAVQQDTNWIRGYAPRGKTPTILHDRRAC</sequence>
<feature type="domain" description="GP-PDE" evidence="1">
    <location>
        <begin position="1"/>
        <end position="83"/>
    </location>
</feature>
<dbReference type="GO" id="GO:0008081">
    <property type="term" value="F:phosphoric diester hydrolase activity"/>
    <property type="evidence" value="ECO:0007669"/>
    <property type="project" value="InterPro"/>
</dbReference>
<organism evidence="2 3">
    <name type="scientific">Sutterella seckii</name>
    <dbReference type="NCBI Taxonomy" id="1944635"/>
    <lineage>
        <taxon>Bacteria</taxon>
        <taxon>Pseudomonadati</taxon>
        <taxon>Pseudomonadota</taxon>
        <taxon>Betaproteobacteria</taxon>
        <taxon>Burkholderiales</taxon>
        <taxon>Sutterellaceae</taxon>
        <taxon>Sutterella</taxon>
    </lineage>
</organism>
<dbReference type="Pfam" id="PF13592">
    <property type="entry name" value="HTH_33"/>
    <property type="match status" value="1"/>
</dbReference>
<protein>
    <submittedName>
        <fullName evidence="2">IS630 family transposase</fullName>
    </submittedName>
</protein>
<proteinExistence type="predicted"/>
<feature type="non-terminal residue" evidence="2">
    <location>
        <position position="123"/>
    </location>
</feature>
<dbReference type="InterPro" id="IPR025959">
    <property type="entry name" value="Winged_HTH_dom"/>
</dbReference>
<evidence type="ECO:0000259" key="1">
    <source>
        <dbReference type="PROSITE" id="PS51704"/>
    </source>
</evidence>
<dbReference type="AlphaFoldDB" id="A0A6I1EGJ2"/>
<evidence type="ECO:0000313" key="3">
    <source>
        <dbReference type="Proteomes" id="UP000430564"/>
    </source>
</evidence>